<keyword evidence="3" id="KW-1185">Reference proteome</keyword>
<keyword evidence="1" id="KW-0472">Membrane</keyword>
<reference evidence="2" key="2">
    <citation type="submission" date="2020-05" db="UniProtKB">
        <authorList>
            <consortium name="EnsemblMetazoa"/>
        </authorList>
    </citation>
    <scope>IDENTIFICATION</scope>
    <source>
        <strain evidence="2">FAR1</strain>
    </source>
</reference>
<dbReference type="EMBL" id="AXCN02001144">
    <property type="status" value="NOT_ANNOTATED_CDS"/>
    <property type="molecule type" value="Genomic_DNA"/>
</dbReference>
<dbReference type="VEuPathDB" id="VectorBase:AFAF019911"/>
<feature type="transmembrane region" description="Helical" evidence="1">
    <location>
        <begin position="90"/>
        <end position="112"/>
    </location>
</feature>
<keyword evidence="1" id="KW-0812">Transmembrane</keyword>
<keyword evidence="1" id="KW-1133">Transmembrane helix</keyword>
<feature type="transmembrane region" description="Helical" evidence="1">
    <location>
        <begin position="164"/>
        <end position="187"/>
    </location>
</feature>
<feature type="transmembrane region" description="Helical" evidence="1">
    <location>
        <begin position="20"/>
        <end position="38"/>
    </location>
</feature>
<name>A0A182QZD8_9DIPT</name>
<evidence type="ECO:0000313" key="2">
    <source>
        <dbReference type="EnsemblMetazoa" id="AFAF019911-PA"/>
    </source>
</evidence>
<sequence length="236" mass="26319">MDHKVGRLCLETRVQIAPLFARSGCALVCVCVVSLVASQSRLTMFDCFCLWPPALVQPGAADENVPFETFPNLPSAAELLAVYRVRYGPYLRWFALVINVIETVVLLLHGLVTDAGWQQRLKWRPLRHIPEYLRINCALVVSLLTIYACLFAVVGLLTTQPQLLWPYIVLHLCTFALELSYLMGCALMAASRFCCGKPDSILFRNEALVMVTLLGVHLSVVVAIYLNTDGLQLQSH</sequence>
<protein>
    <submittedName>
        <fullName evidence="2">Uncharacterized protein</fullName>
    </submittedName>
</protein>
<dbReference type="Proteomes" id="UP000075886">
    <property type="component" value="Unassembled WGS sequence"/>
</dbReference>
<proteinExistence type="predicted"/>
<dbReference type="AlphaFoldDB" id="A0A182QZD8"/>
<accession>A0A182QZD8</accession>
<dbReference type="EnsemblMetazoa" id="AFAF019911-RA">
    <property type="protein sequence ID" value="AFAF019911-PA"/>
    <property type="gene ID" value="AFAF019911"/>
</dbReference>
<evidence type="ECO:0000256" key="1">
    <source>
        <dbReference type="SAM" id="Phobius"/>
    </source>
</evidence>
<reference evidence="3" key="1">
    <citation type="submission" date="2014-01" db="EMBL/GenBank/DDBJ databases">
        <title>The Genome Sequence of Anopheles farauti FAR1 (V2).</title>
        <authorList>
            <consortium name="The Broad Institute Genomics Platform"/>
            <person name="Neafsey D.E."/>
            <person name="Besansky N."/>
            <person name="Howell P."/>
            <person name="Walton C."/>
            <person name="Young S.K."/>
            <person name="Zeng Q."/>
            <person name="Gargeya S."/>
            <person name="Fitzgerald M."/>
            <person name="Haas B."/>
            <person name="Abouelleil A."/>
            <person name="Allen A.W."/>
            <person name="Alvarado L."/>
            <person name="Arachchi H.M."/>
            <person name="Berlin A.M."/>
            <person name="Chapman S.B."/>
            <person name="Gainer-Dewar J."/>
            <person name="Goldberg J."/>
            <person name="Griggs A."/>
            <person name="Gujja S."/>
            <person name="Hansen M."/>
            <person name="Howarth C."/>
            <person name="Imamovic A."/>
            <person name="Ireland A."/>
            <person name="Larimer J."/>
            <person name="McCowan C."/>
            <person name="Murphy C."/>
            <person name="Pearson M."/>
            <person name="Poon T.W."/>
            <person name="Priest M."/>
            <person name="Roberts A."/>
            <person name="Saif S."/>
            <person name="Shea T."/>
            <person name="Sisk P."/>
            <person name="Sykes S."/>
            <person name="Wortman J."/>
            <person name="Nusbaum C."/>
            <person name="Birren B."/>
        </authorList>
    </citation>
    <scope>NUCLEOTIDE SEQUENCE [LARGE SCALE GENOMIC DNA]</scope>
    <source>
        <strain evidence="3">FAR1</strain>
    </source>
</reference>
<feature type="transmembrane region" description="Helical" evidence="1">
    <location>
        <begin position="133"/>
        <end position="158"/>
    </location>
</feature>
<feature type="transmembrane region" description="Helical" evidence="1">
    <location>
        <begin position="207"/>
        <end position="226"/>
    </location>
</feature>
<evidence type="ECO:0000313" key="3">
    <source>
        <dbReference type="Proteomes" id="UP000075886"/>
    </source>
</evidence>
<organism evidence="2 3">
    <name type="scientific">Anopheles farauti</name>
    <dbReference type="NCBI Taxonomy" id="69004"/>
    <lineage>
        <taxon>Eukaryota</taxon>
        <taxon>Metazoa</taxon>
        <taxon>Ecdysozoa</taxon>
        <taxon>Arthropoda</taxon>
        <taxon>Hexapoda</taxon>
        <taxon>Insecta</taxon>
        <taxon>Pterygota</taxon>
        <taxon>Neoptera</taxon>
        <taxon>Endopterygota</taxon>
        <taxon>Diptera</taxon>
        <taxon>Nematocera</taxon>
        <taxon>Culicoidea</taxon>
        <taxon>Culicidae</taxon>
        <taxon>Anophelinae</taxon>
        <taxon>Anopheles</taxon>
    </lineage>
</organism>